<dbReference type="GO" id="GO:0004534">
    <property type="term" value="F:5'-3' RNA exonuclease activity"/>
    <property type="evidence" value="ECO:0007669"/>
    <property type="project" value="TreeGrafter"/>
</dbReference>
<feature type="domain" description="Xrn1 helical" evidence="6">
    <location>
        <begin position="317"/>
        <end position="416"/>
    </location>
</feature>
<dbReference type="OrthoDB" id="372487at2759"/>
<dbReference type="Pfam" id="PF17846">
    <property type="entry name" value="XRN_M"/>
    <property type="match status" value="2"/>
</dbReference>
<protein>
    <submittedName>
        <fullName evidence="7">5'-3' exonuclease HKE1/RAT1</fullName>
    </submittedName>
</protein>
<evidence type="ECO:0000256" key="3">
    <source>
        <dbReference type="ARBA" id="ARBA00022839"/>
    </source>
</evidence>
<feature type="region of interest" description="Disordered" evidence="4">
    <location>
        <begin position="286"/>
        <end position="311"/>
    </location>
</feature>
<evidence type="ECO:0000256" key="4">
    <source>
        <dbReference type="SAM" id="MobiDB-lite"/>
    </source>
</evidence>
<organism evidence="7 8">
    <name type="scientific">Pseudoloma neurophilia</name>
    <dbReference type="NCBI Taxonomy" id="146866"/>
    <lineage>
        <taxon>Eukaryota</taxon>
        <taxon>Fungi</taxon>
        <taxon>Fungi incertae sedis</taxon>
        <taxon>Microsporidia</taxon>
        <taxon>Pseudoloma</taxon>
    </lineage>
</organism>
<sequence length="663" mass="77372">MGVPSFFRWLSRSYPDVILNAHPENRTDNLYIDFNALIHNSSSPGDGPNQSTIEGIMRNIGKNIDAIMKACQPRKLLYISTDGVAPRAKMMHQRARRFKTVYEKEETKKNETIISENSFADGTLALVNDKNDTSDFDSNAITPGTQFMYELEQKVQEFIELRLKNHVLYKDLAVIYSTSRRPGEGEQKIMTFIRKNKNKNLKHTIYSPDADLIFLGISLHNRSLKIMREDLSFINEQRTNFCAKCQKKGHLTEYCNNLVFNKFIFVDIDALRNVLEEQLTLHLSSKRPNRNVNSRRNQNNSKSNKIDMRSNHDGPEYSLNNMIDDWIFISFLAGNDFLPTLQSLDIRFEGIEILFGFLIDNFVQSKMYITKNGKLQLDPLLNFFKIMAKREDQLYYEKTRRLANTRRNFGHNEKYETINLDTIKGKNFFYSSKLNIKTKPEINRLCREYILGLSWVCDYYLKGTTNWDWHFPFDYAPFLMDLATMSSEKSTILKMITDSREAKTVPLSCLEQQIFVLPPQSRNIAPKAMQDIFDTFSTEMKIDMFDKLLPWQGVVILPPVNLKKLLKKIDDRKEGLSYDECTILMNSEDLLIFTRDSIFLHSSKKSPETTEKNAKLSIFDQVIEMYEQNRTIVRFNNDVEMVLKPFYKMNLKNKVTLVCHIII</sequence>
<dbReference type="AlphaFoldDB" id="A0A0R0LW26"/>
<dbReference type="InterPro" id="IPR041412">
    <property type="entry name" value="Xrn1_helical"/>
</dbReference>
<reference evidence="7 8" key="1">
    <citation type="submission" date="2015-07" db="EMBL/GenBank/DDBJ databases">
        <title>The genome of Pseudoloma neurophilia, a relevant intracellular parasite of the zebrafish.</title>
        <authorList>
            <person name="Ndikumana S."/>
            <person name="Pelin A."/>
            <person name="Sanders J."/>
            <person name="Corradi N."/>
        </authorList>
    </citation>
    <scope>NUCLEOTIDE SEQUENCE [LARGE SCALE GENOMIC DNA]</scope>
    <source>
        <strain evidence="7 8">MK1</strain>
    </source>
</reference>
<dbReference type="CDD" id="cd18673">
    <property type="entry name" value="PIN_XRN1-2-like"/>
    <property type="match status" value="1"/>
</dbReference>
<dbReference type="Pfam" id="PF03159">
    <property type="entry name" value="XRN_N"/>
    <property type="match status" value="1"/>
</dbReference>
<dbReference type="Proteomes" id="UP000051530">
    <property type="component" value="Unassembled WGS sequence"/>
</dbReference>
<keyword evidence="2" id="KW-0378">Hydrolase</keyword>
<keyword evidence="8" id="KW-1185">Reference proteome</keyword>
<keyword evidence="1" id="KW-0540">Nuclease</keyword>
<evidence type="ECO:0000259" key="5">
    <source>
        <dbReference type="Pfam" id="PF03159"/>
    </source>
</evidence>
<feature type="domain" description="Xrn1 helical" evidence="6">
    <location>
        <begin position="426"/>
        <end position="621"/>
    </location>
</feature>
<proteinExistence type="predicted"/>
<accession>A0A0R0LW26</accession>
<keyword evidence="3 7" id="KW-0269">Exonuclease</keyword>
<evidence type="ECO:0000256" key="2">
    <source>
        <dbReference type="ARBA" id="ARBA00022801"/>
    </source>
</evidence>
<feature type="compositionally biased region" description="Low complexity" evidence="4">
    <location>
        <begin position="290"/>
        <end position="303"/>
    </location>
</feature>
<dbReference type="EMBL" id="LGUB01000295">
    <property type="protein sequence ID" value="KRH93558.1"/>
    <property type="molecule type" value="Genomic_DNA"/>
</dbReference>
<dbReference type="InterPro" id="IPR027073">
    <property type="entry name" value="5_3_exoribonuclease"/>
</dbReference>
<feature type="domain" description="Xrn1 N-terminal" evidence="5">
    <location>
        <begin position="1"/>
        <end position="230"/>
    </location>
</feature>
<dbReference type="InterPro" id="IPR004859">
    <property type="entry name" value="Xrn1_N"/>
</dbReference>
<dbReference type="VEuPathDB" id="MicrosporidiaDB:M153_7710002091"/>
<comment type="caution">
    <text evidence="7">The sequence shown here is derived from an EMBL/GenBank/DDBJ whole genome shotgun (WGS) entry which is preliminary data.</text>
</comment>
<evidence type="ECO:0000256" key="1">
    <source>
        <dbReference type="ARBA" id="ARBA00022722"/>
    </source>
</evidence>
<dbReference type="GO" id="GO:0000956">
    <property type="term" value="P:nuclear-transcribed mRNA catabolic process"/>
    <property type="evidence" value="ECO:0007669"/>
    <property type="project" value="TreeGrafter"/>
</dbReference>
<evidence type="ECO:0000259" key="6">
    <source>
        <dbReference type="Pfam" id="PF17846"/>
    </source>
</evidence>
<dbReference type="GO" id="GO:0003723">
    <property type="term" value="F:RNA binding"/>
    <property type="evidence" value="ECO:0007669"/>
    <property type="project" value="TreeGrafter"/>
</dbReference>
<dbReference type="Gene3D" id="1.25.40.1050">
    <property type="match status" value="1"/>
</dbReference>
<gene>
    <name evidence="7" type="ORF">M153_7710002091</name>
</gene>
<evidence type="ECO:0000313" key="8">
    <source>
        <dbReference type="Proteomes" id="UP000051530"/>
    </source>
</evidence>
<dbReference type="GO" id="GO:0005634">
    <property type="term" value="C:nucleus"/>
    <property type="evidence" value="ECO:0007669"/>
    <property type="project" value="TreeGrafter"/>
</dbReference>
<dbReference type="PANTHER" id="PTHR12341">
    <property type="entry name" value="5'-&gt;3' EXORIBONUCLEASE"/>
    <property type="match status" value="1"/>
</dbReference>
<dbReference type="Gene3D" id="3.40.50.12390">
    <property type="match status" value="2"/>
</dbReference>
<evidence type="ECO:0000313" key="7">
    <source>
        <dbReference type="EMBL" id="KRH93558.1"/>
    </source>
</evidence>
<name>A0A0R0LW26_9MICR</name>